<keyword evidence="4 7" id="KW-0863">Zinc-finger</keyword>
<feature type="region of interest" description="Disordered" evidence="8">
    <location>
        <begin position="1646"/>
        <end position="1667"/>
    </location>
</feature>
<dbReference type="AlphaFoldDB" id="A0A3P9A078"/>
<protein>
    <recommendedName>
        <fullName evidence="9">C2H2-type domain-containing protein</fullName>
    </recommendedName>
</protein>
<feature type="compositionally biased region" description="Low complexity" evidence="8">
    <location>
        <begin position="1383"/>
        <end position="1395"/>
    </location>
</feature>
<feature type="domain" description="C2H2-type" evidence="9">
    <location>
        <begin position="1183"/>
        <end position="1211"/>
    </location>
</feature>
<evidence type="ECO:0000256" key="4">
    <source>
        <dbReference type="ARBA" id="ARBA00022771"/>
    </source>
</evidence>
<feature type="region of interest" description="Disordered" evidence="8">
    <location>
        <begin position="604"/>
        <end position="754"/>
    </location>
</feature>
<dbReference type="Gene3D" id="3.30.160.60">
    <property type="entry name" value="Classic Zinc Finger"/>
    <property type="match status" value="17"/>
</dbReference>
<dbReference type="InterPro" id="IPR036236">
    <property type="entry name" value="Znf_C2H2_sf"/>
</dbReference>
<evidence type="ECO:0000256" key="2">
    <source>
        <dbReference type="ARBA" id="ARBA00022723"/>
    </source>
</evidence>
<dbReference type="GO" id="GO:0008270">
    <property type="term" value="F:zinc ion binding"/>
    <property type="evidence" value="ECO:0007669"/>
    <property type="project" value="UniProtKB-KW"/>
</dbReference>
<feature type="compositionally biased region" description="Low complexity" evidence="8">
    <location>
        <begin position="400"/>
        <end position="412"/>
    </location>
</feature>
<feature type="domain" description="C2H2-type" evidence="9">
    <location>
        <begin position="163"/>
        <end position="190"/>
    </location>
</feature>
<name>A0A3P9A078_ESOLU</name>
<dbReference type="SUPFAM" id="SSF57667">
    <property type="entry name" value="beta-beta-alpha zinc fingers"/>
    <property type="match status" value="11"/>
</dbReference>
<feature type="region of interest" description="Disordered" evidence="8">
    <location>
        <begin position="1795"/>
        <end position="1816"/>
    </location>
</feature>
<keyword evidence="2" id="KW-0479">Metal-binding</keyword>
<dbReference type="Bgee" id="ENSELUG00000013190">
    <property type="expression patterns" value="Expressed in ovary and 15 other cell types or tissues"/>
</dbReference>
<feature type="region of interest" description="Disordered" evidence="8">
    <location>
        <begin position="894"/>
        <end position="915"/>
    </location>
</feature>
<dbReference type="PANTHER" id="PTHR16515:SF49">
    <property type="entry name" value="GASTRULA ZINC FINGER PROTEIN XLCGF49.1-LIKE-RELATED"/>
    <property type="match status" value="1"/>
</dbReference>
<sequence length="1816" mass="201610">MFQVICDTMSSDKEVLMDEIEKSLWHLTEDNLRYLCECSGIDGPEVKGMNHRLLRRKVMEEMWTHTESMKSDEHGMSWLLRLMENMRRILKGGCPIQGDDEDDHTAYYDKTWDEGGVKLPSHRLKESTAERQTLAQNVINVTVPNSIGMFLEPHASLSGEKPHVCSECGKAFKMAGCLKRHLRTHTGEKPFVCPHCGKAWSDSGNLKRHMRKTHPGEHVILKRQAYQRGTPLGNVNIMRDNADSIYSYSVTLEEQGMSFLEDLRNTQVDGSNAAMRPSQSEEVKKGLKEAVSCDMKDKDWLASRGLKEEPLSPGKSNLNDTVDCDVMDRDWLTSNGLKEESWSPGQSNDGAAADWNEKCDDEGGARWPKEGVDVESSPVRNTSVRRECGDKLSQSPSTLPISPSHASPSSSSLHGPKRGPGQLGDCEETLWNTGHIIQKTNDTGENCSMLYPPETISGSRPSSHICDHCGKDFVSSTNLKTHLLYLRGEKPHMCSLCGKRFVQTSCLKRHLRTHTGEKPYVCPCCGKAWSDSGNLKRHIKKTHPGQEVVVKRLAYQRSAPSGNVDEMWDDIDSVESGEQGASWSFRLKEDTRRIPQEGRSALMNHSHAAAAAAAADDDDDIGDNKKPNEEEGAWVPSNRMETIPMSPSQCDDDDEADDCDMEDRDSLTSSRLKEESLNPGQSNYAGAADWNEKYDDEGGARGPWKGVEAEPSPVRSSAQQRGSADKLSQSPSTLPMSPSHASPSSSSLHGLKRGPGQLGDCEETLWNTGHEIQKTNDTGENCSMLHPPETISGSRPSSHICDHCGKDFVSATNLKTHLLYLRGEKPHMCCLCGKRFVQTSCLKRHLRTHTGEKPYACPHCGKAWSDSGNLKRHIRKTHPGEEVIVNKQAYQRSDLSGDGKETWDNTHSVESGEQGMSWLLRLKEDTRRIHQEGGGTLTSHSQAHDDDDIRGSNEKKNREGIAGLPSHKQGAMPLMSSQCDDDPSADSDVKDSDRLIGNRLKEEPLSPGQNDYVDIAYCHEKCDDEGSDRRARSVCETESSPVRDPSEQRGSGDKLSQSPSTLPISPSHASPSGSSLHSLKRGPGQLGDCEETLWNTGHEIQKTNDTGENCSMLHPPETISGSRPSSHICDHCGKDFVSATNLKTHLLYLRGEKPHMCSLCGKRFVQTSCLKRHLRTHTGEKPYSCPCCGKAWSDSGNLKRHIRKTHPGEEVIVKRQAKLRSDRSGNVEETWDNIDLMESAKLGMTWSFRLIEETRRTHQESRGALLSPCQADHDDYDASCDEMPNGERRAGLPSNSVETVPMSPSQCGDDHSSDYGRNSLTSSRLKEESLKSRQSNYDGAADWNEKCDDEGGARWPWTGVGAEPSPVRSSAQQGESDLPSTLPMSPSHASPSSSSLHGLKRGPGQLGDCEETLWNTGHIIQKTNDTGENCSMLHPPETISGSRPSSHICDHCGKDFVSSTNLKTHLLYLRGEKPHMCSLCGKCFVQTSCLKRHLRTHTGEKPYVCPRCGKAWSDSGNLKRHIRKTHPGEEVIVNKQAYQRSDLSGDGKETWDNTHSMESAKLKEDARIQEEDRGVVMSHSPTDEDVVLSCKMGDRESLPVNVLKAEPLSPSHTDDVDTAGCKEEWDEEDRDWLASDWKVAAALKKPEQSDPPYWTQSARPHSSSGASPGTALLLDLKRVSVRLVDCRKMLVPRDHVTHTRTEKCPYSSSKAEQHNKTISGSRSGFHICDHCGKVFVSVANLKTHLLYLRGEKPHVCSFCGKRFVQTSGLKRHLRTHTGEKPYECHHCGKAWSDSGNLKRHQRRTHQERKSSADQHP</sequence>
<dbReference type="Pfam" id="PF00096">
    <property type="entry name" value="zf-C2H2"/>
    <property type="match status" value="14"/>
</dbReference>
<evidence type="ECO:0000313" key="11">
    <source>
        <dbReference type="Proteomes" id="UP000265140"/>
    </source>
</evidence>
<comment type="subcellular location">
    <subcellularLocation>
        <location evidence="1">Nucleus</location>
    </subcellularLocation>
</comment>
<reference evidence="11" key="1">
    <citation type="journal article" date="2014" name="PLoS ONE">
        <title>The genome and linkage map of the northern pike (Esox lucius): conserved synteny revealed between the salmonid sister group and the Neoteleostei.</title>
        <authorList>
            <person name="Rondeau E.B."/>
            <person name="Minkley D.R."/>
            <person name="Leong J.S."/>
            <person name="Messmer A.M."/>
            <person name="Jantzen J.R."/>
            <person name="von Schalburg K.R."/>
            <person name="Lemon C."/>
            <person name="Bird N.H."/>
            <person name="Koop B.F."/>
        </authorList>
    </citation>
    <scope>NUCLEOTIDE SEQUENCE</scope>
</reference>
<dbReference type="InParanoid" id="A0A3P9A078"/>
<feature type="compositionally biased region" description="Basic and acidic residues" evidence="8">
    <location>
        <begin position="942"/>
        <end position="959"/>
    </location>
</feature>
<dbReference type="PROSITE" id="PS00028">
    <property type="entry name" value="ZINC_FINGER_C2H2_1"/>
    <property type="match status" value="12"/>
</dbReference>
<dbReference type="SMART" id="SM00355">
    <property type="entry name" value="ZnF_C2H2"/>
    <property type="match status" value="17"/>
</dbReference>
<feature type="compositionally biased region" description="Low complexity" evidence="8">
    <location>
        <begin position="1065"/>
        <end position="1077"/>
    </location>
</feature>
<dbReference type="FunFam" id="3.30.160.60:FF:000358">
    <property type="entry name" value="zinc finger protein 24"/>
    <property type="match status" value="1"/>
</dbReference>
<feature type="domain" description="C2H2-type" evidence="9">
    <location>
        <begin position="1754"/>
        <end position="1781"/>
    </location>
</feature>
<feature type="domain" description="C2H2-type" evidence="9">
    <location>
        <begin position="464"/>
        <end position="491"/>
    </location>
</feature>
<accession>A0A3P9A078</accession>
<feature type="compositionally biased region" description="Basic and acidic residues" evidence="8">
    <location>
        <begin position="987"/>
        <end position="1004"/>
    </location>
</feature>
<feature type="domain" description="C2H2-type" evidence="9">
    <location>
        <begin position="492"/>
        <end position="519"/>
    </location>
</feature>
<evidence type="ECO:0000313" key="10">
    <source>
        <dbReference type="Ensembl" id="ENSELUP00000034565.3"/>
    </source>
</evidence>
<dbReference type="Proteomes" id="UP000265140">
    <property type="component" value="Chromosome 9"/>
</dbReference>
<feature type="domain" description="C2H2-type" evidence="9">
    <location>
        <begin position="1782"/>
        <end position="1810"/>
    </location>
</feature>
<feature type="compositionally biased region" description="Basic and acidic residues" evidence="8">
    <location>
        <begin position="895"/>
        <end position="904"/>
    </location>
</feature>
<dbReference type="GeneTree" id="ENSGT01150000286939"/>
<feature type="region of interest" description="Disordered" evidence="8">
    <location>
        <begin position="932"/>
        <end position="1012"/>
    </location>
</feature>
<feature type="region of interest" description="Disordered" evidence="8">
    <location>
        <begin position="1027"/>
        <end position="1083"/>
    </location>
</feature>
<feature type="compositionally biased region" description="Acidic residues" evidence="8">
    <location>
        <begin position="650"/>
        <end position="663"/>
    </location>
</feature>
<keyword evidence="11" id="KW-1185">Reference proteome</keyword>
<evidence type="ECO:0000256" key="8">
    <source>
        <dbReference type="SAM" id="MobiDB-lite"/>
    </source>
</evidence>
<evidence type="ECO:0000256" key="3">
    <source>
        <dbReference type="ARBA" id="ARBA00022737"/>
    </source>
</evidence>
<reference evidence="10" key="2">
    <citation type="submission" date="2020-02" db="EMBL/GenBank/DDBJ databases">
        <title>Esox lucius (northern pike) genome, fEsoLuc1, primary haplotype.</title>
        <authorList>
            <person name="Myers G."/>
            <person name="Karagic N."/>
            <person name="Meyer A."/>
            <person name="Pippel M."/>
            <person name="Reichard M."/>
            <person name="Winkler S."/>
            <person name="Tracey A."/>
            <person name="Sims Y."/>
            <person name="Howe K."/>
            <person name="Rhie A."/>
            <person name="Formenti G."/>
            <person name="Durbin R."/>
            <person name="Fedrigo O."/>
            <person name="Jarvis E.D."/>
        </authorList>
    </citation>
    <scope>NUCLEOTIDE SEQUENCE [LARGE SCALE GENOMIC DNA]</scope>
</reference>
<feature type="region of interest" description="Disordered" evidence="8">
    <location>
        <begin position="1275"/>
        <end position="1402"/>
    </location>
</feature>
<dbReference type="PANTHER" id="PTHR16515">
    <property type="entry name" value="PR DOMAIN ZINC FINGER PROTEIN"/>
    <property type="match status" value="1"/>
</dbReference>
<feature type="compositionally biased region" description="Basic residues" evidence="8">
    <location>
        <begin position="1797"/>
        <end position="1806"/>
    </location>
</feature>
<feature type="compositionally biased region" description="Polar residues" evidence="8">
    <location>
        <begin position="714"/>
        <end position="734"/>
    </location>
</feature>
<feature type="domain" description="C2H2-type" evidence="9">
    <location>
        <begin position="1155"/>
        <end position="1182"/>
    </location>
</feature>
<feature type="domain" description="C2H2-type" evidence="9">
    <location>
        <begin position="855"/>
        <end position="883"/>
    </location>
</feature>
<feature type="compositionally biased region" description="Basic and acidic residues" evidence="8">
    <location>
        <begin position="1343"/>
        <end position="1352"/>
    </location>
</feature>
<proteinExistence type="predicted"/>
<feature type="domain" description="C2H2-type" evidence="9">
    <location>
        <begin position="1127"/>
        <end position="1154"/>
    </location>
</feature>
<feature type="domain" description="C2H2-type" evidence="9">
    <location>
        <begin position="1726"/>
        <end position="1753"/>
    </location>
</feature>
<feature type="compositionally biased region" description="Polar residues" evidence="8">
    <location>
        <begin position="1054"/>
        <end position="1064"/>
    </location>
</feature>
<feature type="domain" description="C2H2-type" evidence="9">
    <location>
        <begin position="191"/>
        <end position="219"/>
    </location>
</feature>
<feature type="compositionally biased region" description="Basic and acidic residues" evidence="8">
    <location>
        <begin position="355"/>
        <end position="372"/>
    </location>
</feature>
<feature type="domain" description="C2H2-type" evidence="9">
    <location>
        <begin position="520"/>
        <end position="548"/>
    </location>
</feature>
<feature type="region of interest" description="Disordered" evidence="8">
    <location>
        <begin position="335"/>
        <end position="425"/>
    </location>
</feature>
<keyword evidence="5" id="KW-0862">Zinc</keyword>
<dbReference type="Ensembl" id="ENSELUT00000038345.3">
    <property type="protein sequence ID" value="ENSELUP00000034565.3"/>
    <property type="gene ID" value="ENSELUG00000013190.3"/>
</dbReference>
<keyword evidence="6" id="KW-0539">Nucleus</keyword>
<gene>
    <name evidence="10" type="primary">ADAMTS17</name>
</gene>
<dbReference type="FunFam" id="3.30.160.60:FF:000417">
    <property type="entry name" value="Zinc finger protein"/>
    <property type="match status" value="1"/>
</dbReference>
<feature type="compositionally biased region" description="Polar residues" evidence="8">
    <location>
        <begin position="1654"/>
        <end position="1667"/>
    </location>
</feature>
<dbReference type="GO" id="GO:0032502">
    <property type="term" value="P:developmental process"/>
    <property type="evidence" value="ECO:0007669"/>
    <property type="project" value="UniProtKB-ARBA"/>
</dbReference>
<reference evidence="10" key="4">
    <citation type="submission" date="2025-09" db="UniProtKB">
        <authorList>
            <consortium name="Ensembl"/>
        </authorList>
    </citation>
    <scope>IDENTIFICATION</scope>
</reference>
<dbReference type="FunFam" id="3.30.160.60:FF:000202">
    <property type="entry name" value="Zinc finger protein 574"/>
    <property type="match status" value="1"/>
</dbReference>
<feature type="compositionally biased region" description="Basic and acidic residues" evidence="8">
    <location>
        <begin position="1807"/>
        <end position="1816"/>
    </location>
</feature>
<feature type="compositionally biased region" description="Low complexity" evidence="8">
    <location>
        <begin position="735"/>
        <end position="747"/>
    </location>
</feature>
<dbReference type="InterPro" id="IPR050331">
    <property type="entry name" value="Zinc_finger"/>
</dbReference>
<evidence type="ECO:0000256" key="6">
    <source>
        <dbReference type="ARBA" id="ARBA00023242"/>
    </source>
</evidence>
<dbReference type="GO" id="GO:0005634">
    <property type="term" value="C:nucleus"/>
    <property type="evidence" value="ECO:0007669"/>
    <property type="project" value="UniProtKB-SubCell"/>
</dbReference>
<evidence type="ECO:0000259" key="9">
    <source>
        <dbReference type="PROSITE" id="PS50157"/>
    </source>
</evidence>
<evidence type="ECO:0000256" key="5">
    <source>
        <dbReference type="ARBA" id="ARBA00022833"/>
    </source>
</evidence>
<feature type="domain" description="C2H2-type" evidence="9">
    <location>
        <begin position="1447"/>
        <end position="1474"/>
    </location>
</feature>
<feature type="domain" description="C2H2-type" evidence="9">
    <location>
        <begin position="827"/>
        <end position="854"/>
    </location>
</feature>
<feature type="domain" description="C2H2-type" evidence="9">
    <location>
        <begin position="1475"/>
        <end position="1502"/>
    </location>
</feature>
<feature type="domain" description="C2H2-type" evidence="9">
    <location>
        <begin position="799"/>
        <end position="826"/>
    </location>
</feature>
<dbReference type="FunFam" id="3.30.160.60:FF:002343">
    <property type="entry name" value="Zinc finger protein 33A"/>
    <property type="match status" value="5"/>
</dbReference>
<feature type="domain" description="C2H2-type" evidence="9">
    <location>
        <begin position="1503"/>
        <end position="1531"/>
    </location>
</feature>
<reference evidence="10" key="3">
    <citation type="submission" date="2025-08" db="UniProtKB">
        <authorList>
            <consortium name="Ensembl"/>
        </authorList>
    </citation>
    <scope>IDENTIFICATION</scope>
</reference>
<evidence type="ECO:0000256" key="1">
    <source>
        <dbReference type="ARBA" id="ARBA00004123"/>
    </source>
</evidence>
<dbReference type="GO" id="GO:0010468">
    <property type="term" value="P:regulation of gene expression"/>
    <property type="evidence" value="ECO:0007669"/>
    <property type="project" value="TreeGrafter"/>
</dbReference>
<organism evidence="10 11">
    <name type="scientific">Esox lucius</name>
    <name type="common">Northern pike</name>
    <dbReference type="NCBI Taxonomy" id="8010"/>
    <lineage>
        <taxon>Eukaryota</taxon>
        <taxon>Metazoa</taxon>
        <taxon>Chordata</taxon>
        <taxon>Craniata</taxon>
        <taxon>Vertebrata</taxon>
        <taxon>Euteleostomi</taxon>
        <taxon>Actinopterygii</taxon>
        <taxon>Neopterygii</taxon>
        <taxon>Teleostei</taxon>
        <taxon>Protacanthopterygii</taxon>
        <taxon>Esociformes</taxon>
        <taxon>Esocidae</taxon>
        <taxon>Esox</taxon>
    </lineage>
</organism>
<dbReference type="FunFam" id="3.30.160.60:FF:000630">
    <property type="entry name" value="Zinc finger protein 180"/>
    <property type="match status" value="4"/>
</dbReference>
<feature type="compositionally biased region" description="Polar residues" evidence="8">
    <location>
        <begin position="1293"/>
        <end position="1306"/>
    </location>
</feature>
<feature type="compositionally biased region" description="Polar residues" evidence="8">
    <location>
        <begin position="1367"/>
        <end position="1379"/>
    </location>
</feature>
<dbReference type="PROSITE" id="PS50157">
    <property type="entry name" value="ZINC_FINGER_C2H2_2"/>
    <property type="match status" value="17"/>
</dbReference>
<feature type="compositionally biased region" description="Basic and acidic residues" evidence="8">
    <location>
        <begin position="690"/>
        <end position="699"/>
    </location>
</feature>
<dbReference type="InterPro" id="IPR013087">
    <property type="entry name" value="Znf_C2H2_type"/>
</dbReference>
<keyword evidence="3" id="KW-0677">Repeat</keyword>
<evidence type="ECO:0000256" key="7">
    <source>
        <dbReference type="PROSITE-ProRule" id="PRU00042"/>
    </source>
</evidence>